<reference evidence="2" key="1">
    <citation type="submission" date="2021-02" db="EMBL/GenBank/DDBJ databases">
        <authorList>
            <person name="Nowell W R."/>
        </authorList>
    </citation>
    <scope>NUCLEOTIDE SEQUENCE</scope>
</reference>
<dbReference type="InterPro" id="IPR036514">
    <property type="entry name" value="SGNH_hydro_sf"/>
</dbReference>
<dbReference type="OrthoDB" id="42638at2759"/>
<dbReference type="SUPFAM" id="SSF52266">
    <property type="entry name" value="SGNH hydrolase"/>
    <property type="match status" value="1"/>
</dbReference>
<dbReference type="EMBL" id="CAJNOM010003350">
    <property type="protein sequence ID" value="CAF1644611.1"/>
    <property type="molecule type" value="Genomic_DNA"/>
</dbReference>
<evidence type="ECO:0000313" key="3">
    <source>
        <dbReference type="Proteomes" id="UP000663832"/>
    </source>
</evidence>
<keyword evidence="3" id="KW-1185">Reference proteome</keyword>
<dbReference type="GO" id="GO:0005975">
    <property type="term" value="P:carbohydrate metabolic process"/>
    <property type="evidence" value="ECO:0007669"/>
    <property type="project" value="TreeGrafter"/>
</dbReference>
<dbReference type="PANTHER" id="PTHR22901">
    <property type="entry name" value="SIALATE O-ACETYLESTERASE"/>
    <property type="match status" value="1"/>
</dbReference>
<dbReference type="Proteomes" id="UP000663877">
    <property type="component" value="Unassembled WGS sequence"/>
</dbReference>
<dbReference type="PANTHER" id="PTHR22901:SF0">
    <property type="entry name" value="SIALATE O-ACETYLESTERASE"/>
    <property type="match status" value="1"/>
</dbReference>
<evidence type="ECO:0000313" key="1">
    <source>
        <dbReference type="EMBL" id="CAF1501538.1"/>
    </source>
</evidence>
<name>A0A816E950_9BILA</name>
<protein>
    <submittedName>
        <fullName evidence="2">Uncharacterized protein</fullName>
    </submittedName>
</protein>
<evidence type="ECO:0000313" key="2">
    <source>
        <dbReference type="EMBL" id="CAF1644611.1"/>
    </source>
</evidence>
<accession>A0A816E950</accession>
<proteinExistence type="predicted"/>
<dbReference type="EMBL" id="CAJNOI010003006">
    <property type="protein sequence ID" value="CAF1501538.1"/>
    <property type="molecule type" value="Genomic_DNA"/>
</dbReference>
<dbReference type="InterPro" id="IPR039329">
    <property type="entry name" value="SIAE"/>
</dbReference>
<dbReference type="GO" id="GO:0001681">
    <property type="term" value="F:sialate O-acetylesterase activity"/>
    <property type="evidence" value="ECO:0007669"/>
    <property type="project" value="InterPro"/>
</dbReference>
<sequence length="211" mass="24381">MIHEELGRIPIELIVSSWGGTPIELWMPPQPLHDCEANSEYNRDKYTCTFSKLIQSWREIWHERTNTITHIQFPFGFVQVNFVYFILIHLRTKHDVAYRLSRSGLAIAYNRSIEFQGPILSNINVSSDRERIYITYTAVQDITFRNLNGFQICCQGEICATNDDAWLPLSISDKSHLTIILRIRNACTGKSIYGMKHYSPASAFFKVDIST</sequence>
<gene>
    <name evidence="1" type="ORF">BJG266_LOCUS43198</name>
    <name evidence="2" type="ORF">QVE165_LOCUS60115</name>
</gene>
<dbReference type="Gene3D" id="3.40.50.1110">
    <property type="entry name" value="SGNH hydrolase"/>
    <property type="match status" value="1"/>
</dbReference>
<organism evidence="2 3">
    <name type="scientific">Adineta steineri</name>
    <dbReference type="NCBI Taxonomy" id="433720"/>
    <lineage>
        <taxon>Eukaryota</taxon>
        <taxon>Metazoa</taxon>
        <taxon>Spiralia</taxon>
        <taxon>Gnathifera</taxon>
        <taxon>Rotifera</taxon>
        <taxon>Eurotatoria</taxon>
        <taxon>Bdelloidea</taxon>
        <taxon>Adinetida</taxon>
        <taxon>Adinetidae</taxon>
        <taxon>Adineta</taxon>
    </lineage>
</organism>
<dbReference type="AlphaFoldDB" id="A0A816E950"/>
<comment type="caution">
    <text evidence="2">The sequence shown here is derived from an EMBL/GenBank/DDBJ whole genome shotgun (WGS) entry which is preliminary data.</text>
</comment>
<dbReference type="Proteomes" id="UP000663832">
    <property type="component" value="Unassembled WGS sequence"/>
</dbReference>